<comment type="similarity">
    <text evidence="1">Belongs to the FemABX family.</text>
</comment>
<dbReference type="KEGG" id="yti:FNA67_00435"/>
<dbReference type="EMBL" id="CP041690">
    <property type="protein sequence ID" value="QEE18741.1"/>
    <property type="molecule type" value="Genomic_DNA"/>
</dbReference>
<name>A0A5B9DHG2_9HYPH</name>
<dbReference type="GO" id="GO:0016755">
    <property type="term" value="F:aminoacyltransferase activity"/>
    <property type="evidence" value="ECO:0007669"/>
    <property type="project" value="InterPro"/>
</dbReference>
<dbReference type="PROSITE" id="PS51191">
    <property type="entry name" value="FEMABX"/>
    <property type="match status" value="1"/>
</dbReference>
<dbReference type="Gene3D" id="3.40.630.30">
    <property type="match status" value="1"/>
</dbReference>
<dbReference type="Proteomes" id="UP000321062">
    <property type="component" value="Chromosome"/>
</dbReference>
<dbReference type="Pfam" id="PF13480">
    <property type="entry name" value="Acetyltransf_6"/>
    <property type="match status" value="1"/>
</dbReference>
<keyword evidence="5" id="KW-0012">Acyltransferase</keyword>
<evidence type="ECO:0000256" key="4">
    <source>
        <dbReference type="ARBA" id="ARBA00022984"/>
    </source>
</evidence>
<dbReference type="InterPro" id="IPR038740">
    <property type="entry name" value="BioF2-like_GNAT_dom"/>
</dbReference>
<keyword evidence="3" id="KW-0133">Cell shape</keyword>
<evidence type="ECO:0000256" key="6">
    <source>
        <dbReference type="ARBA" id="ARBA00023316"/>
    </source>
</evidence>
<dbReference type="InterPro" id="IPR016181">
    <property type="entry name" value="Acyl_CoA_acyltransferase"/>
</dbReference>
<proteinExistence type="inferred from homology"/>
<keyword evidence="8" id="KW-1185">Reference proteome</keyword>
<keyword evidence="4" id="KW-0573">Peptidoglycan synthesis</keyword>
<dbReference type="PANTHER" id="PTHR36174">
    <property type="entry name" value="LIPID II:GLYCINE GLYCYLTRANSFERASE"/>
    <property type="match status" value="1"/>
</dbReference>
<dbReference type="SUPFAM" id="SSF55729">
    <property type="entry name" value="Acyl-CoA N-acyltransferases (Nat)"/>
    <property type="match status" value="1"/>
</dbReference>
<evidence type="ECO:0000256" key="3">
    <source>
        <dbReference type="ARBA" id="ARBA00022960"/>
    </source>
</evidence>
<evidence type="ECO:0000256" key="5">
    <source>
        <dbReference type="ARBA" id="ARBA00023315"/>
    </source>
</evidence>
<accession>A0A5B9DHG2</accession>
<gene>
    <name evidence="7" type="ORF">FNA67_00435</name>
</gene>
<protein>
    <submittedName>
        <fullName evidence="7">Peptidoglycan bridge formation glycyltransferase FemA/FemB family protein</fullName>
    </submittedName>
</protein>
<dbReference type="PANTHER" id="PTHR36174:SF1">
    <property type="entry name" value="LIPID II:GLYCINE GLYCYLTRANSFERASE"/>
    <property type="match status" value="1"/>
</dbReference>
<dbReference type="GO" id="GO:0071555">
    <property type="term" value="P:cell wall organization"/>
    <property type="evidence" value="ECO:0007669"/>
    <property type="project" value="UniProtKB-KW"/>
</dbReference>
<evidence type="ECO:0000313" key="7">
    <source>
        <dbReference type="EMBL" id="QEE18741.1"/>
    </source>
</evidence>
<organism evidence="7 8">
    <name type="scientific">Paradevosia tibetensis</name>
    <dbReference type="NCBI Taxonomy" id="1447062"/>
    <lineage>
        <taxon>Bacteria</taxon>
        <taxon>Pseudomonadati</taxon>
        <taxon>Pseudomonadota</taxon>
        <taxon>Alphaproteobacteria</taxon>
        <taxon>Hyphomicrobiales</taxon>
        <taxon>Devosiaceae</taxon>
        <taxon>Paradevosia</taxon>
    </lineage>
</organism>
<evidence type="ECO:0000256" key="1">
    <source>
        <dbReference type="ARBA" id="ARBA00009943"/>
    </source>
</evidence>
<dbReference type="InterPro" id="IPR003447">
    <property type="entry name" value="FEMABX"/>
</dbReference>
<reference evidence="7 8" key="1">
    <citation type="journal article" date="2015" name="Int. J. Syst. Evol. Microbiol.">
        <title>Youhaiella tibetensis gen. nov., sp. nov., isolated from subsurface sediment.</title>
        <authorList>
            <person name="Wang Y.X."/>
            <person name="Huang F.Q."/>
            <person name="Nogi Y."/>
            <person name="Pang S.J."/>
            <person name="Wang P.K."/>
            <person name="Lv J."/>
        </authorList>
    </citation>
    <scope>NUCLEOTIDE SEQUENCE [LARGE SCALE GENOMIC DNA]</scope>
    <source>
        <strain evidence="8">fig4</strain>
    </source>
</reference>
<sequence length="369" mass="40254">MGSKTSGSSRAVLSRDAVGKLEWDTIVRASPDGWTFALYEWQELILQVERWGLQDLSFAMQENGKLIAVVPLQLNPHSGIAASSGWGGAGPILVAGLTPKARRRVMDEALSQSAEIALRAGASAFEVTLMPVTKTSLTAAWGVNPLALSSFEDVSGLSQVIDLSVSEELIWQGFSSDARRQIRLAQDAGYCVERVDWLQSLDHYYALHCETYVRTGVPPHPRSYFAGIAERMAPRGNAALWCVRDKDGTAVAYHNDSWFGEAAYYHTGCSATGSATSGSGYLLFWEAMLGARRSGILWYDCGAVFPGTDNSKQQGLTTFKTKFGGETHRLFRARRQFAKPQAAAEVLRGGPAHTGRARTLAKKVTSWLR</sequence>
<dbReference type="OrthoDB" id="7844032at2"/>
<dbReference type="InterPro" id="IPR050644">
    <property type="entry name" value="PG_Glycine_Bridge_Synth"/>
</dbReference>
<evidence type="ECO:0000256" key="2">
    <source>
        <dbReference type="ARBA" id="ARBA00022679"/>
    </source>
</evidence>
<keyword evidence="2 7" id="KW-0808">Transferase</keyword>
<dbReference type="GO" id="GO:0009252">
    <property type="term" value="P:peptidoglycan biosynthetic process"/>
    <property type="evidence" value="ECO:0007669"/>
    <property type="project" value="UniProtKB-KW"/>
</dbReference>
<dbReference type="GO" id="GO:0008360">
    <property type="term" value="P:regulation of cell shape"/>
    <property type="evidence" value="ECO:0007669"/>
    <property type="project" value="UniProtKB-KW"/>
</dbReference>
<dbReference type="AlphaFoldDB" id="A0A5B9DHG2"/>
<evidence type="ECO:0000313" key="8">
    <source>
        <dbReference type="Proteomes" id="UP000321062"/>
    </source>
</evidence>
<keyword evidence="6" id="KW-0961">Cell wall biogenesis/degradation</keyword>